<evidence type="ECO:0000256" key="1">
    <source>
        <dbReference type="ARBA" id="ARBA00022723"/>
    </source>
</evidence>
<dbReference type="InterPro" id="IPR013083">
    <property type="entry name" value="Znf_RING/FYVE/PHD"/>
</dbReference>
<dbReference type="GO" id="GO:0000439">
    <property type="term" value="C:transcription factor TFIIH core complex"/>
    <property type="evidence" value="ECO:0007669"/>
    <property type="project" value="InterPro"/>
</dbReference>
<dbReference type="GO" id="GO:0005675">
    <property type="term" value="C:transcription factor TFIIH holo complex"/>
    <property type="evidence" value="ECO:0007669"/>
    <property type="project" value="TreeGrafter"/>
</dbReference>
<evidence type="ECO:0000256" key="2">
    <source>
        <dbReference type="ARBA" id="ARBA00022833"/>
    </source>
</evidence>
<dbReference type="SMART" id="SM01047">
    <property type="entry name" value="C1_4"/>
    <property type="match status" value="1"/>
</dbReference>
<dbReference type="OrthoDB" id="284275at2759"/>
<evidence type="ECO:0000313" key="4">
    <source>
        <dbReference type="EMBL" id="OAF69046.1"/>
    </source>
</evidence>
<dbReference type="InterPro" id="IPR046349">
    <property type="entry name" value="C1-like_sf"/>
</dbReference>
<dbReference type="Gene3D" id="3.40.50.410">
    <property type="entry name" value="von Willebrand factor, type A domain"/>
    <property type="match status" value="1"/>
</dbReference>
<evidence type="ECO:0000313" key="5">
    <source>
        <dbReference type="Proteomes" id="UP000078046"/>
    </source>
</evidence>
<dbReference type="InterPro" id="IPR012170">
    <property type="entry name" value="TFIIH_SSL1/p44"/>
</dbReference>
<dbReference type="SUPFAM" id="SSF53300">
    <property type="entry name" value="vWA-like"/>
    <property type="match status" value="1"/>
</dbReference>
<dbReference type="Gene3D" id="3.30.40.10">
    <property type="entry name" value="Zinc/RING finger domain, C3HC4 (zinc finger)"/>
    <property type="match status" value="1"/>
</dbReference>
<keyword evidence="1" id="KW-0479">Metal-binding</keyword>
<dbReference type="NCBIfam" id="TIGR00622">
    <property type="entry name" value="ssl1"/>
    <property type="match status" value="1"/>
</dbReference>
<reference evidence="4 5" key="1">
    <citation type="submission" date="2016-04" db="EMBL/GenBank/DDBJ databases">
        <title>The genome of Intoshia linei affirms orthonectids as highly simplified spiralians.</title>
        <authorList>
            <person name="Mikhailov K.V."/>
            <person name="Slusarev G.S."/>
            <person name="Nikitin M.A."/>
            <person name="Logacheva M.D."/>
            <person name="Penin A."/>
            <person name="Aleoshin V."/>
            <person name="Panchin Y.V."/>
        </authorList>
    </citation>
    <scope>NUCLEOTIDE SEQUENCE [LARGE SCALE GENOMIC DNA]</scope>
    <source>
        <strain evidence="4">Intl2013</strain>
        <tissue evidence="4">Whole animal</tissue>
    </source>
</reference>
<proteinExistence type="predicted"/>
<dbReference type="InterPro" id="IPR036465">
    <property type="entry name" value="vWFA_dom_sf"/>
</dbReference>
<comment type="caution">
    <text evidence="4">The sequence shown here is derived from an EMBL/GenBank/DDBJ whole genome shotgun (WGS) entry which is preliminary data.</text>
</comment>
<dbReference type="Pfam" id="PF04056">
    <property type="entry name" value="Ssl1"/>
    <property type="match status" value="2"/>
</dbReference>
<dbReference type="GO" id="GO:0006351">
    <property type="term" value="P:DNA-templated transcription"/>
    <property type="evidence" value="ECO:0007669"/>
    <property type="project" value="InterPro"/>
</dbReference>
<keyword evidence="5" id="KW-1185">Reference proteome</keyword>
<dbReference type="EMBL" id="LWCA01000345">
    <property type="protein sequence ID" value="OAF69046.1"/>
    <property type="molecule type" value="Genomic_DNA"/>
</dbReference>
<dbReference type="GO" id="GO:0006289">
    <property type="term" value="P:nucleotide-excision repair"/>
    <property type="evidence" value="ECO:0007669"/>
    <property type="project" value="InterPro"/>
</dbReference>
<dbReference type="SUPFAM" id="SSF57889">
    <property type="entry name" value="Cysteine-rich domain"/>
    <property type="match status" value="1"/>
</dbReference>
<organism evidence="4 5">
    <name type="scientific">Intoshia linei</name>
    <dbReference type="NCBI Taxonomy" id="1819745"/>
    <lineage>
        <taxon>Eukaryota</taxon>
        <taxon>Metazoa</taxon>
        <taxon>Spiralia</taxon>
        <taxon>Lophotrochozoa</taxon>
        <taxon>Mesozoa</taxon>
        <taxon>Orthonectida</taxon>
        <taxon>Rhopaluridae</taxon>
        <taxon>Intoshia</taxon>
    </lineage>
</organism>
<gene>
    <name evidence="4" type="ORF">A3Q56_03185</name>
</gene>
<dbReference type="PANTHER" id="PTHR12695:SF2">
    <property type="entry name" value="GENERAL TRANSCRIPTION FACTOR IIH SUBUNIT 2-RELATED"/>
    <property type="match status" value="1"/>
</dbReference>
<feature type="domain" description="TFIIH C1-like" evidence="3">
    <location>
        <begin position="450"/>
        <end position="496"/>
    </location>
</feature>
<dbReference type="InterPro" id="IPR007198">
    <property type="entry name" value="Ssl1-like"/>
</dbReference>
<sequence length="496" mass="56130">MNIDAANYTWEDEYEHSWLSINLSENGSLYRISDKLKDPKNAEKKSNKCENETKNTLGRRLGIVRDVVFIIDFSAALIQSDLRPSRPVLIESALLNYVDKFTSENPLSRIAIVGTANRKAYLISSFNFSAKYLKLAINFAFSGIIKSNHDPNNLLGENSLKYFDLFKKDKMYKELTELVTVAGKGEPSLQNALECAYHEIPHVNKYSTLEFVVIWSAMNTCDPADINMTIKKLKVCSIGSNNKKLEKLSKNVPIKVNAIGFFSKIHIIDVLTRVCQGTYKVVSSPTEISKCLNQLLKPTVLSKYVDNSLIKVAFPLKQLYSTHEYSTSKKMKIENDIVNLYQPTEIDLISNPKNNKRTHQSNELVVNVCECHIGFNKYDKSKHFLNSDGYLCPQCKTRFCSLPVYCTSCDLLLLSPSQIIQSSHFTTPPIYIKPIDVKIDSTIDEDAVYVCLGCNLQESLDVGSAEWYNCEKCKKYMCGDCKELIVNSLSFCPECN</sequence>
<evidence type="ECO:0000259" key="3">
    <source>
        <dbReference type="SMART" id="SM01047"/>
    </source>
</evidence>
<dbReference type="PANTHER" id="PTHR12695">
    <property type="entry name" value="GENERAL TRANSCRIPTION FACTOR IIH SUBUNIT 2"/>
    <property type="match status" value="1"/>
</dbReference>
<keyword evidence="2" id="KW-0862">Zinc</keyword>
<dbReference type="GO" id="GO:0008270">
    <property type="term" value="F:zinc ion binding"/>
    <property type="evidence" value="ECO:0007669"/>
    <property type="project" value="InterPro"/>
</dbReference>
<protein>
    <submittedName>
        <fullName evidence="4">General transcription factor IIH subunit 2</fullName>
    </submittedName>
</protein>
<dbReference type="InterPro" id="IPR004595">
    <property type="entry name" value="TFIIH_C1-like_dom"/>
</dbReference>
<accession>A0A177B4A0</accession>
<name>A0A177B4A0_9BILA</name>
<dbReference type="Proteomes" id="UP000078046">
    <property type="component" value="Unassembled WGS sequence"/>
</dbReference>
<dbReference type="GO" id="GO:0006357">
    <property type="term" value="P:regulation of transcription by RNA polymerase II"/>
    <property type="evidence" value="ECO:0007669"/>
    <property type="project" value="TreeGrafter"/>
</dbReference>
<dbReference type="AlphaFoldDB" id="A0A177B4A0"/>